<feature type="compositionally biased region" description="Polar residues" evidence="9">
    <location>
        <begin position="68"/>
        <end position="99"/>
    </location>
</feature>
<evidence type="ECO:0000256" key="5">
    <source>
        <dbReference type="ARBA" id="ARBA00022806"/>
    </source>
</evidence>
<evidence type="ECO:0000256" key="6">
    <source>
        <dbReference type="ARBA" id="ARBA00022840"/>
    </source>
</evidence>
<evidence type="ECO:0000313" key="13">
    <source>
        <dbReference type="Proteomes" id="UP001204833"/>
    </source>
</evidence>
<dbReference type="InterPro" id="IPR001650">
    <property type="entry name" value="Helicase_C-like"/>
</dbReference>
<dbReference type="GO" id="GO:0003724">
    <property type="term" value="F:RNA helicase activity"/>
    <property type="evidence" value="ECO:0007669"/>
    <property type="project" value="UniProtKB-EC"/>
</dbReference>
<dbReference type="InterPro" id="IPR003593">
    <property type="entry name" value="AAA+_ATPase"/>
</dbReference>
<keyword evidence="7" id="KW-0508">mRNA splicing</keyword>
<dbReference type="FunFam" id="3.40.50.300:FF:000007">
    <property type="entry name" value="Pre-mRNA-splicing factor ATP-dependent RNA helicase"/>
    <property type="match status" value="1"/>
</dbReference>
<dbReference type="SUPFAM" id="SSF52540">
    <property type="entry name" value="P-loop containing nucleoside triphosphate hydrolases"/>
    <property type="match status" value="1"/>
</dbReference>
<dbReference type="SMART" id="SM00490">
    <property type="entry name" value="HELICc"/>
    <property type="match status" value="1"/>
</dbReference>
<evidence type="ECO:0000256" key="2">
    <source>
        <dbReference type="ARBA" id="ARBA00022664"/>
    </source>
</evidence>
<dbReference type="GO" id="GO:0071013">
    <property type="term" value="C:catalytic step 2 spliceosome"/>
    <property type="evidence" value="ECO:0007669"/>
    <property type="project" value="TreeGrafter"/>
</dbReference>
<evidence type="ECO:0000256" key="9">
    <source>
        <dbReference type="SAM" id="MobiDB-lite"/>
    </source>
</evidence>
<keyword evidence="13" id="KW-1185">Reference proteome</keyword>
<dbReference type="PANTHER" id="PTHR18934">
    <property type="entry name" value="ATP-DEPENDENT RNA HELICASE"/>
    <property type="match status" value="1"/>
</dbReference>
<comment type="caution">
    <text evidence="12">The sequence shown here is derived from an EMBL/GenBank/DDBJ whole genome shotgun (WGS) entry which is preliminary data.</text>
</comment>
<feature type="domain" description="Helicase C-terminal" evidence="11">
    <location>
        <begin position="415"/>
        <end position="591"/>
    </location>
</feature>
<evidence type="ECO:0000256" key="8">
    <source>
        <dbReference type="ARBA" id="ARBA00047984"/>
    </source>
</evidence>
<dbReference type="InterPro" id="IPR014001">
    <property type="entry name" value="Helicase_ATP-bd"/>
</dbReference>
<feature type="compositionally biased region" description="Polar residues" evidence="9">
    <location>
        <begin position="48"/>
        <end position="59"/>
    </location>
</feature>
<proteinExistence type="predicted"/>
<dbReference type="Gene3D" id="3.40.50.300">
    <property type="entry name" value="P-loop containing nucleotide triphosphate hydrolases"/>
    <property type="match status" value="2"/>
</dbReference>
<feature type="domain" description="Helicase ATP-binding" evidence="10">
    <location>
        <begin position="222"/>
        <end position="390"/>
    </location>
</feature>
<reference evidence="12 13" key="1">
    <citation type="journal article" date="2022" name="DNA Res.">
        <title>Genome analysis of five recently described species of the CUG-Ser clade uncovers Candida theae as a new hybrid lineage with pathogenic potential in the Candida parapsilosis species complex.</title>
        <authorList>
            <person name="Mixao V."/>
            <person name="Del Olmo V."/>
            <person name="Hegedusova E."/>
            <person name="Saus E."/>
            <person name="Pryszcz L."/>
            <person name="Cillingova A."/>
            <person name="Nosek J."/>
            <person name="Gabaldon T."/>
        </authorList>
    </citation>
    <scope>NUCLEOTIDE SEQUENCE [LARGE SCALE GENOMIC DNA]</scope>
    <source>
        <strain evidence="12 13">CBS 12239</strain>
    </source>
</reference>
<dbReference type="GO" id="GO:0071826">
    <property type="term" value="P:protein-RNA complex organization"/>
    <property type="evidence" value="ECO:0007669"/>
    <property type="project" value="UniProtKB-ARBA"/>
</dbReference>
<dbReference type="EC" id="3.6.4.13" evidence="1"/>
<protein>
    <recommendedName>
        <fullName evidence="1">RNA helicase</fullName>
        <ecNumber evidence="1">3.6.4.13</ecNumber>
    </recommendedName>
</protein>
<dbReference type="GO" id="GO:0022613">
    <property type="term" value="P:ribonucleoprotein complex biogenesis"/>
    <property type="evidence" value="ECO:0007669"/>
    <property type="project" value="UniProtKB-ARBA"/>
</dbReference>
<feature type="region of interest" description="Disordered" evidence="9">
    <location>
        <begin position="1"/>
        <end position="114"/>
    </location>
</feature>
<sequence>MDPSRQSGTGHRRRQANIEYDDDQSDGAVPLNTTAKTTTESDTRDGQSDLNQASSTQDSILRRRPDDIQTQSNTNRSLQVVQSQNESRRSNTYRPSNYKTTDRTSQEVDRNSLPSKRDLLHGKFIKSNNESDKMVKRKVDWETEQFNKAKQLNLQTDDRIHLADKDDYEYVFDESQYVDFDDNEESVLNGEEEQEAGPSTKLADLEKVKTSLPVYRYKQEFLDLLKDNQVIIIVGETGSGKTTQLPQYLYEGGYSHGDTKIIGCTQPRRIAAVSVAQRVADEMGTSLGGAKGKVGYSIRFDDNCSPSTIVKFATDGMLLREFLNDPGLSNYGAIMIDEAHERTLSTEILLSLLKDLSIQRKDLKIVIASATINAEKFSSYFNGAPILNIPGRRFPVKIHYTKQPEANYLQAVMTTIFQIHLTQPLPGDILVFLTGQDEIEKLETQIQDAIVKIGDQLEDRKLSVCTVYANLPSEYQSRIFEPAPINTRKVILATNIAETSITIEGVSFVVDPGYVKQNEYNHSTGMESLVVVPCSKANCDQRAGRAGRVGPGKCFRMFTKHSFDNEMDSSQKPEIQRINLNSVILLLLSLGVNDLLNFEFLDPPPKESIMKSLSLLYSLGAIKSSGKLSKTGFKMNEFPLDPVLTKCILSSEAFGVTREICIIIAMLTESANLKYSPKQVDQEVIKKRHSQFDAPEGDHLTLLNIFESWSNTGYSKQWCEDHFLQYKTLQRARHIFQQVIKLCKKVGVDVNSNRIGRGESEKHVGGNESLNGGKAVPQFYTAIQRSLVSGFFNNIVKLSPMGDCYQPLLKSKQNVPCFVHPSSTLFKKKMHKPKYLVYYELVLTSKEYMRNCLILDESIVKKIQSET</sequence>
<dbReference type="FunFam" id="3.40.50.300:FF:000615">
    <property type="entry name" value="pre-mRNA-splicing factor ATP-dependent RNA helicase DEAH7"/>
    <property type="match status" value="1"/>
</dbReference>
<evidence type="ECO:0000259" key="11">
    <source>
        <dbReference type="PROSITE" id="PS51194"/>
    </source>
</evidence>
<dbReference type="InterPro" id="IPR007502">
    <property type="entry name" value="Helicase-assoc_dom"/>
</dbReference>
<dbReference type="InterPro" id="IPR048333">
    <property type="entry name" value="HA2_WH"/>
</dbReference>
<dbReference type="InterPro" id="IPR011545">
    <property type="entry name" value="DEAD/DEAH_box_helicase_dom"/>
</dbReference>
<dbReference type="InterPro" id="IPR027417">
    <property type="entry name" value="P-loop_NTPase"/>
</dbReference>
<dbReference type="GeneID" id="76148731"/>
<comment type="catalytic activity">
    <reaction evidence="8">
        <text>ATP + H2O = ADP + phosphate + H(+)</text>
        <dbReference type="Rhea" id="RHEA:13065"/>
        <dbReference type="ChEBI" id="CHEBI:15377"/>
        <dbReference type="ChEBI" id="CHEBI:15378"/>
        <dbReference type="ChEBI" id="CHEBI:30616"/>
        <dbReference type="ChEBI" id="CHEBI:43474"/>
        <dbReference type="ChEBI" id="CHEBI:456216"/>
        <dbReference type="EC" id="3.6.4.13"/>
    </reaction>
</comment>
<dbReference type="PROSITE" id="PS00690">
    <property type="entry name" value="DEAH_ATP_HELICASE"/>
    <property type="match status" value="1"/>
</dbReference>
<keyword evidence="4" id="KW-0378">Hydrolase</keyword>
<keyword evidence="2" id="KW-0507">mRNA processing</keyword>
<dbReference type="Pfam" id="PF21010">
    <property type="entry name" value="HA2_C"/>
    <property type="match status" value="1"/>
</dbReference>
<organism evidence="12 13">
    <name type="scientific">Candida theae</name>
    <dbReference type="NCBI Taxonomy" id="1198502"/>
    <lineage>
        <taxon>Eukaryota</taxon>
        <taxon>Fungi</taxon>
        <taxon>Dikarya</taxon>
        <taxon>Ascomycota</taxon>
        <taxon>Saccharomycotina</taxon>
        <taxon>Pichiomycetes</taxon>
        <taxon>Debaryomycetaceae</taxon>
        <taxon>Candida/Lodderomyces clade</taxon>
        <taxon>Candida</taxon>
    </lineage>
</organism>
<dbReference type="Gene3D" id="1.20.120.1080">
    <property type="match status" value="1"/>
</dbReference>
<evidence type="ECO:0000259" key="10">
    <source>
        <dbReference type="PROSITE" id="PS51192"/>
    </source>
</evidence>
<dbReference type="Pfam" id="PF00270">
    <property type="entry name" value="DEAD"/>
    <property type="match status" value="1"/>
</dbReference>
<gene>
    <name evidence="12" type="ORF">KGF57_000672</name>
</gene>
<dbReference type="AlphaFoldDB" id="A0AAD5BIN2"/>
<dbReference type="Pfam" id="PF07717">
    <property type="entry name" value="OB_NTP_bind"/>
    <property type="match status" value="1"/>
</dbReference>
<dbReference type="SMART" id="SM00382">
    <property type="entry name" value="AAA"/>
    <property type="match status" value="1"/>
</dbReference>
<evidence type="ECO:0000313" key="12">
    <source>
        <dbReference type="EMBL" id="KAI5966026.1"/>
    </source>
</evidence>
<dbReference type="Pfam" id="PF04408">
    <property type="entry name" value="WHD_HA2"/>
    <property type="match status" value="1"/>
</dbReference>
<dbReference type="SMART" id="SM00847">
    <property type="entry name" value="HA2"/>
    <property type="match status" value="1"/>
</dbReference>
<dbReference type="Proteomes" id="UP001204833">
    <property type="component" value="Unassembled WGS sequence"/>
</dbReference>
<dbReference type="InterPro" id="IPR002464">
    <property type="entry name" value="DNA/RNA_helicase_DEAH_CS"/>
</dbReference>
<dbReference type="CDD" id="cd17917">
    <property type="entry name" value="DEXHc_RHA-like"/>
    <property type="match status" value="1"/>
</dbReference>
<dbReference type="GO" id="GO:0000398">
    <property type="term" value="P:mRNA splicing, via spliceosome"/>
    <property type="evidence" value="ECO:0007669"/>
    <property type="project" value="UniProtKB-ARBA"/>
</dbReference>
<dbReference type="GO" id="GO:0003723">
    <property type="term" value="F:RNA binding"/>
    <property type="evidence" value="ECO:0007669"/>
    <property type="project" value="TreeGrafter"/>
</dbReference>
<feature type="compositionally biased region" description="Basic and acidic residues" evidence="9">
    <location>
        <begin position="100"/>
        <end position="114"/>
    </location>
</feature>
<evidence type="ECO:0000256" key="7">
    <source>
        <dbReference type="ARBA" id="ARBA00023187"/>
    </source>
</evidence>
<evidence type="ECO:0000256" key="3">
    <source>
        <dbReference type="ARBA" id="ARBA00022741"/>
    </source>
</evidence>
<dbReference type="PROSITE" id="PS51194">
    <property type="entry name" value="HELICASE_CTER"/>
    <property type="match status" value="1"/>
</dbReference>
<dbReference type="PROSITE" id="PS51192">
    <property type="entry name" value="HELICASE_ATP_BIND_1"/>
    <property type="match status" value="1"/>
</dbReference>
<dbReference type="PANTHER" id="PTHR18934:SF83">
    <property type="entry name" value="PRE-MRNA-SPLICING FACTOR ATP-DEPENDENT RNA HELICASE DHX16"/>
    <property type="match status" value="1"/>
</dbReference>
<keyword evidence="5" id="KW-0347">Helicase</keyword>
<name>A0AAD5BIN2_9ASCO</name>
<accession>A0AAD5BIN2</accession>
<keyword evidence="6" id="KW-0067">ATP-binding</keyword>
<dbReference type="SMART" id="SM00487">
    <property type="entry name" value="DEXDc"/>
    <property type="match status" value="1"/>
</dbReference>
<dbReference type="CDD" id="cd18791">
    <property type="entry name" value="SF2_C_RHA"/>
    <property type="match status" value="1"/>
</dbReference>
<evidence type="ECO:0000256" key="4">
    <source>
        <dbReference type="ARBA" id="ARBA00022801"/>
    </source>
</evidence>
<dbReference type="RefSeq" id="XP_051610819.1">
    <property type="nucleotide sequence ID" value="XM_051755165.1"/>
</dbReference>
<dbReference type="Pfam" id="PF00271">
    <property type="entry name" value="Helicase_C"/>
    <property type="match status" value="1"/>
</dbReference>
<dbReference type="InterPro" id="IPR011709">
    <property type="entry name" value="DEAD-box_helicase_OB_fold"/>
</dbReference>
<dbReference type="GO" id="GO:0005524">
    <property type="term" value="F:ATP binding"/>
    <property type="evidence" value="ECO:0007669"/>
    <property type="project" value="UniProtKB-KW"/>
</dbReference>
<evidence type="ECO:0000256" key="1">
    <source>
        <dbReference type="ARBA" id="ARBA00012552"/>
    </source>
</evidence>
<keyword evidence="3" id="KW-0547">Nucleotide-binding</keyword>
<dbReference type="EMBL" id="JAIHNG010000038">
    <property type="protein sequence ID" value="KAI5966026.1"/>
    <property type="molecule type" value="Genomic_DNA"/>
</dbReference>
<dbReference type="GO" id="GO:0016787">
    <property type="term" value="F:hydrolase activity"/>
    <property type="evidence" value="ECO:0007669"/>
    <property type="project" value="UniProtKB-KW"/>
</dbReference>